<accession>C6WTM6</accession>
<dbReference type="EMBL" id="CP001672">
    <property type="protein sequence ID" value="ACT47348.1"/>
    <property type="molecule type" value="Genomic_DNA"/>
</dbReference>
<dbReference type="RefSeq" id="WP_015831386.1">
    <property type="nucleotide sequence ID" value="NC_012968.1"/>
</dbReference>
<protein>
    <recommendedName>
        <fullName evidence="3">DUF2322 domain-containing protein</fullName>
    </recommendedName>
</protein>
<proteinExistence type="predicted"/>
<organism evidence="1 2">
    <name type="scientific">Methylotenera mobilis (strain JLW8 / ATCC BAA-1282 / DSM 17540)</name>
    <dbReference type="NCBI Taxonomy" id="583345"/>
    <lineage>
        <taxon>Bacteria</taxon>
        <taxon>Pseudomonadati</taxon>
        <taxon>Pseudomonadota</taxon>
        <taxon>Betaproteobacteria</taxon>
        <taxon>Nitrosomonadales</taxon>
        <taxon>Methylophilaceae</taxon>
        <taxon>Methylotenera</taxon>
    </lineage>
</organism>
<reference evidence="2" key="1">
    <citation type="submission" date="2009-07" db="EMBL/GenBank/DDBJ databases">
        <title>Complete sequence of Methylotenera mobilis JLW8.</title>
        <authorList>
            <consortium name="US DOE Joint Genome Institute"/>
            <person name="Lucas S."/>
            <person name="Copeland A."/>
            <person name="Lapidus A."/>
            <person name="Glavina del Rio T."/>
            <person name="Tice H."/>
            <person name="Bruce D."/>
            <person name="Goodwin L."/>
            <person name="Pitluck S."/>
            <person name="LaButti K.M."/>
            <person name="Clum A."/>
            <person name="Larimer F."/>
            <person name="Land M."/>
            <person name="Hauser L."/>
            <person name="Kyrpides N."/>
            <person name="Mikhailova N."/>
            <person name="Kayluzhnaya M."/>
            <person name="Chistoserdova L."/>
        </authorList>
    </citation>
    <scope>NUCLEOTIDE SEQUENCE [LARGE SCALE GENOMIC DNA]</scope>
    <source>
        <strain evidence="2">JLW8 / ATCC BAA-1282 / DSM 17540</strain>
    </source>
</reference>
<dbReference type="eggNOG" id="COG4390">
    <property type="taxonomic scope" value="Bacteria"/>
</dbReference>
<dbReference type="STRING" id="583345.Mmol_0438"/>
<dbReference type="OrthoDB" id="7596112at2"/>
<name>C6WTM6_METML</name>
<dbReference type="Pfam" id="PF10084">
    <property type="entry name" value="DUF2322"/>
    <property type="match status" value="1"/>
</dbReference>
<evidence type="ECO:0008006" key="3">
    <source>
        <dbReference type="Google" id="ProtNLM"/>
    </source>
</evidence>
<dbReference type="AlphaFoldDB" id="C6WTM6"/>
<keyword evidence="2" id="KW-1185">Reference proteome</keyword>
<dbReference type="HOGENOM" id="CLU_152519_0_0_4"/>
<gene>
    <name evidence="1" type="ordered locus">Mmol_0438</name>
</gene>
<sequence>MQKFSDVLQTLDDASNVERIELYNKDGSPAGVIENKPGSQGSIKVYSHLARMYGEISLDAAVEGLSLYAEHTEDAENCPGKHPNVDRLLNILEDEQPLTIKVIEA</sequence>
<evidence type="ECO:0000313" key="2">
    <source>
        <dbReference type="Proteomes" id="UP000002742"/>
    </source>
</evidence>
<dbReference type="KEGG" id="mmb:Mmol_0438"/>
<evidence type="ECO:0000313" key="1">
    <source>
        <dbReference type="EMBL" id="ACT47348.1"/>
    </source>
</evidence>
<dbReference type="Proteomes" id="UP000002742">
    <property type="component" value="Chromosome"/>
</dbReference>
<reference evidence="1 2" key="2">
    <citation type="journal article" date="2011" name="J. Bacteriol.">
        <title>Genomes of three methylotrophs from a single niche uncover genetic and metabolic divergence of Methylophilaceae.</title>
        <authorList>
            <person name="Lapidus A."/>
            <person name="Clum A."/>
            <person name="Labutti K."/>
            <person name="Kaluzhnaya M.G."/>
            <person name="Lim S."/>
            <person name="Beck D.A."/>
            <person name="Glavina Del Rio T."/>
            <person name="Nolan M."/>
            <person name="Mavromatis K."/>
            <person name="Huntemann M."/>
            <person name="Lucas S."/>
            <person name="Lidstrom M.E."/>
            <person name="Ivanova N."/>
            <person name="Chistoserdova L."/>
        </authorList>
    </citation>
    <scope>NUCLEOTIDE SEQUENCE [LARGE SCALE GENOMIC DNA]</scope>
    <source>
        <strain evidence="2">JLW8 / ATCC BAA-1282 / DSM 17540</strain>
    </source>
</reference>
<dbReference type="InterPro" id="IPR016755">
    <property type="entry name" value="UCP019302"/>
</dbReference>